<dbReference type="InterPro" id="IPR049248">
    <property type="entry name" value="DUF6881"/>
</dbReference>
<reference evidence="2 3" key="1">
    <citation type="submission" date="2018-10" db="EMBL/GenBank/DDBJ databases">
        <title>Isolation, diversity and antifungal activity of actinobacteria from wheat.</title>
        <authorList>
            <person name="Han C."/>
        </authorList>
    </citation>
    <scope>NUCLEOTIDE SEQUENCE [LARGE SCALE GENOMIC DNA]</scope>
    <source>
        <strain evidence="2 3">NEAU-YY642</strain>
    </source>
</reference>
<gene>
    <name evidence="2" type="ORF">EBN88_17675</name>
</gene>
<feature type="domain" description="DUF6881" evidence="1">
    <location>
        <begin position="1"/>
        <end position="61"/>
    </location>
</feature>
<dbReference type="AlphaFoldDB" id="A0A3M2LMH0"/>
<dbReference type="EMBL" id="RFFJ01000099">
    <property type="protein sequence ID" value="RMI38020.1"/>
    <property type="molecule type" value="Genomic_DNA"/>
</dbReference>
<evidence type="ECO:0000313" key="3">
    <source>
        <dbReference type="Proteomes" id="UP000278673"/>
    </source>
</evidence>
<comment type="caution">
    <text evidence="2">The sequence shown here is derived from an EMBL/GenBank/DDBJ whole genome shotgun (WGS) entry which is preliminary data.</text>
</comment>
<dbReference type="Pfam" id="PF21812">
    <property type="entry name" value="DUF6881"/>
    <property type="match status" value="1"/>
</dbReference>
<accession>A0A3M2LMH0</accession>
<protein>
    <recommendedName>
        <fullName evidence="1">DUF6881 domain-containing protein</fullName>
    </recommendedName>
</protein>
<proteinExistence type="predicted"/>
<organism evidence="2 3">
    <name type="scientific">Streptomyces triticirhizae</name>
    <dbReference type="NCBI Taxonomy" id="2483353"/>
    <lineage>
        <taxon>Bacteria</taxon>
        <taxon>Bacillati</taxon>
        <taxon>Actinomycetota</taxon>
        <taxon>Actinomycetes</taxon>
        <taxon>Kitasatosporales</taxon>
        <taxon>Streptomycetaceae</taxon>
        <taxon>Streptomyces</taxon>
    </lineage>
</organism>
<keyword evidence="3" id="KW-1185">Reference proteome</keyword>
<sequence>MRRVEEFRDGTTGWADGHGNSARTFLAEVPFGDPAEVAAREEFTLFLIGRREFEAVWERARRGAPRAG</sequence>
<evidence type="ECO:0000313" key="2">
    <source>
        <dbReference type="EMBL" id="RMI38020.1"/>
    </source>
</evidence>
<dbReference type="Proteomes" id="UP000278673">
    <property type="component" value="Unassembled WGS sequence"/>
</dbReference>
<name>A0A3M2LMH0_9ACTN</name>
<evidence type="ECO:0000259" key="1">
    <source>
        <dbReference type="Pfam" id="PF21812"/>
    </source>
</evidence>